<dbReference type="Proteomes" id="UP001341840">
    <property type="component" value="Unassembled WGS sequence"/>
</dbReference>
<organism evidence="1 2">
    <name type="scientific">Stylosanthes scabra</name>
    <dbReference type="NCBI Taxonomy" id="79078"/>
    <lineage>
        <taxon>Eukaryota</taxon>
        <taxon>Viridiplantae</taxon>
        <taxon>Streptophyta</taxon>
        <taxon>Embryophyta</taxon>
        <taxon>Tracheophyta</taxon>
        <taxon>Spermatophyta</taxon>
        <taxon>Magnoliopsida</taxon>
        <taxon>eudicotyledons</taxon>
        <taxon>Gunneridae</taxon>
        <taxon>Pentapetalae</taxon>
        <taxon>rosids</taxon>
        <taxon>fabids</taxon>
        <taxon>Fabales</taxon>
        <taxon>Fabaceae</taxon>
        <taxon>Papilionoideae</taxon>
        <taxon>50 kb inversion clade</taxon>
        <taxon>dalbergioids sensu lato</taxon>
        <taxon>Dalbergieae</taxon>
        <taxon>Pterocarpus clade</taxon>
        <taxon>Stylosanthes</taxon>
    </lineage>
</organism>
<proteinExistence type="predicted"/>
<evidence type="ECO:0000313" key="1">
    <source>
        <dbReference type="EMBL" id="MED6145020.1"/>
    </source>
</evidence>
<accession>A0ABU6T8G7</accession>
<gene>
    <name evidence="1" type="ORF">PIB30_021010</name>
</gene>
<dbReference type="EMBL" id="JASCZI010090689">
    <property type="protein sequence ID" value="MED6145020.1"/>
    <property type="molecule type" value="Genomic_DNA"/>
</dbReference>
<comment type="caution">
    <text evidence="1">The sequence shown here is derived from an EMBL/GenBank/DDBJ whole genome shotgun (WGS) entry which is preliminary data.</text>
</comment>
<protein>
    <submittedName>
        <fullName evidence="1">Uncharacterized protein</fullName>
    </submittedName>
</protein>
<keyword evidence="2" id="KW-1185">Reference proteome</keyword>
<evidence type="ECO:0000313" key="2">
    <source>
        <dbReference type="Proteomes" id="UP001341840"/>
    </source>
</evidence>
<sequence>MHVPLLLPLNRAAVDGTEQGASPELYLCVNRGHRVSVPRKTALYHRKSTVVVGVAVFNSSTTVVPVSIRIQPCVVSRLNCGFTLVYAFRGLVLLLRHRETVMDGANSLGAYGNRVIAELVTQVAGTGRLVRKLGLDWEVQS</sequence>
<name>A0ABU6T8G7_9FABA</name>
<reference evidence="1 2" key="1">
    <citation type="journal article" date="2023" name="Plants (Basel)">
        <title>Bridging the Gap: Combining Genomics and Transcriptomics Approaches to Understand Stylosanthes scabra, an Orphan Legume from the Brazilian Caatinga.</title>
        <authorList>
            <person name="Ferreira-Neto J.R.C."/>
            <person name="da Silva M.D."/>
            <person name="Binneck E."/>
            <person name="de Melo N.F."/>
            <person name="da Silva R.H."/>
            <person name="de Melo A.L.T.M."/>
            <person name="Pandolfi V."/>
            <person name="Bustamante F.O."/>
            <person name="Brasileiro-Vidal A.C."/>
            <person name="Benko-Iseppon A.M."/>
        </authorList>
    </citation>
    <scope>NUCLEOTIDE SEQUENCE [LARGE SCALE GENOMIC DNA]</scope>
    <source>
        <tissue evidence="1">Leaves</tissue>
    </source>
</reference>